<dbReference type="GO" id="GO:0016787">
    <property type="term" value="F:hydrolase activity"/>
    <property type="evidence" value="ECO:0007669"/>
    <property type="project" value="InterPro"/>
</dbReference>
<dbReference type="Gene3D" id="3.40.50.1820">
    <property type="entry name" value="alpha/beta hydrolase"/>
    <property type="match status" value="1"/>
</dbReference>
<sequence>MAAEVLILHGWQNRRPDGHWQRWLAGELEARGAHVRYPQLPEPDEPVLDDWLRTLDAELAGTDPATLTVVAHSLGCLLWLAHASRRAAAGEVAPLARRVVLVAPPAPDVIRGIPEIMGFAPASDDEGLRAALASSATERTTIVAGAEDPYCPDGAERTFAIPLDAAFVEVPGGGHLTIDDGFGPFPLVRDLVNG</sequence>
<evidence type="ECO:0000313" key="2">
    <source>
        <dbReference type="Proteomes" id="UP000325243"/>
    </source>
</evidence>
<dbReference type="EMBL" id="VSSB01000002">
    <property type="protein sequence ID" value="TYL50197.1"/>
    <property type="molecule type" value="Genomic_DNA"/>
</dbReference>
<protein>
    <recommendedName>
        <fullName evidence="3">Hydrolase</fullName>
    </recommendedName>
</protein>
<gene>
    <name evidence="1" type="ORF">FYC51_13265</name>
</gene>
<dbReference type="InterPro" id="IPR029058">
    <property type="entry name" value="AB_hydrolase_fold"/>
</dbReference>
<reference evidence="1 2" key="1">
    <citation type="submission" date="2019-08" db="EMBL/GenBank/DDBJ databases">
        <authorList>
            <person name="Hu J."/>
        </authorList>
    </citation>
    <scope>NUCLEOTIDE SEQUENCE [LARGE SCALE GENOMIC DNA]</scope>
    <source>
        <strain evidence="1 2">NEAU-184</strain>
    </source>
</reference>
<dbReference type="Proteomes" id="UP000325243">
    <property type="component" value="Unassembled WGS sequence"/>
</dbReference>
<name>A0A5S4UTD2_9MICO</name>
<comment type="caution">
    <text evidence="1">The sequence shown here is derived from an EMBL/GenBank/DDBJ whole genome shotgun (WGS) entry which is preliminary data.</text>
</comment>
<proteinExistence type="predicted"/>
<dbReference type="Pfam" id="PF06821">
    <property type="entry name" value="Ser_hydrolase"/>
    <property type="match status" value="1"/>
</dbReference>
<dbReference type="SUPFAM" id="SSF53474">
    <property type="entry name" value="alpha/beta-Hydrolases"/>
    <property type="match status" value="1"/>
</dbReference>
<accession>A0A5S4UTD2</accession>
<dbReference type="InterPro" id="IPR010662">
    <property type="entry name" value="RBBP9/YdeN"/>
</dbReference>
<evidence type="ECO:0008006" key="3">
    <source>
        <dbReference type="Google" id="ProtNLM"/>
    </source>
</evidence>
<evidence type="ECO:0000313" key="1">
    <source>
        <dbReference type="EMBL" id="TYL50197.1"/>
    </source>
</evidence>
<organism evidence="1 2">
    <name type="scientific">Agromyces mariniharenae</name>
    <dbReference type="NCBI Taxonomy" id="2604423"/>
    <lineage>
        <taxon>Bacteria</taxon>
        <taxon>Bacillati</taxon>
        <taxon>Actinomycetota</taxon>
        <taxon>Actinomycetes</taxon>
        <taxon>Micrococcales</taxon>
        <taxon>Microbacteriaceae</taxon>
        <taxon>Agromyces</taxon>
    </lineage>
</organism>
<keyword evidence="2" id="KW-1185">Reference proteome</keyword>
<dbReference type="RefSeq" id="WP_148734299.1">
    <property type="nucleotide sequence ID" value="NZ_VSSB01000002.1"/>
</dbReference>
<dbReference type="AlphaFoldDB" id="A0A5S4UTD2"/>